<dbReference type="Proteomes" id="UP001331936">
    <property type="component" value="Unassembled WGS sequence"/>
</dbReference>
<reference evidence="9 10" key="1">
    <citation type="submission" date="2023-08" db="EMBL/GenBank/DDBJ databases">
        <authorList>
            <person name="Girao M."/>
            <person name="Carvalho M.F."/>
        </authorList>
    </citation>
    <scope>NUCLEOTIDE SEQUENCE [LARGE SCALE GENOMIC DNA]</scope>
    <source>
        <strain evidence="9 10">CC-R104</strain>
    </source>
</reference>
<comment type="caution">
    <text evidence="9">The sequence shown here is derived from an EMBL/GenBank/DDBJ whole genome shotgun (WGS) entry which is preliminary data.</text>
</comment>
<dbReference type="InterPro" id="IPR001663">
    <property type="entry name" value="Rng_hydr_dOase-A"/>
</dbReference>
<evidence type="ECO:0000256" key="5">
    <source>
        <dbReference type="ARBA" id="ARBA00023004"/>
    </source>
</evidence>
<keyword evidence="2" id="KW-0001">2Fe-2S</keyword>
<name>A0ABU7JSN0_9NOCA</name>
<dbReference type="InterPro" id="IPR015879">
    <property type="entry name" value="Ring_hydroxy_dOase_asu_C_dom"/>
</dbReference>
<dbReference type="Gene3D" id="2.102.10.10">
    <property type="entry name" value="Rieske [2Fe-2S] iron-sulphur domain"/>
    <property type="match status" value="1"/>
</dbReference>
<keyword evidence="6" id="KW-0411">Iron-sulfur</keyword>
<dbReference type="RefSeq" id="WP_330152441.1">
    <property type="nucleotide sequence ID" value="NZ_JAUZMZ010000065.1"/>
</dbReference>
<sequence length="387" mass="43278">MRHERQMELMNRFVALRDTKTATMADKVRTQPTSAYTSPELHEQELAKIFRGRFLFAGLAGDAAMPGDYFCLDLAGLPVVVVRGEDGLLRAMVNMCTHRGARIFPDDHGHLEGRGIACPFHSWSFDMYGRLLGQPLAREGFKECDKGLLGMRALNVVERHGLVFVEPLATGGTGAGQDPDTLLGGADQDLADLNLGNYRLADSRTRTLPLNWKLVIDTFLESYHIFSLHRESIGPYYFSTPNIFESFDSTLLFAGVRSDIVTELDKPEAERNLLPYVTLQYFLYPNALIVHQIDHIETWQVFPGAGPDESIVTTNIYGLGEITDKARTYLTKNLDLLVGVTDTEDFPQGIRTQRAIEAGASDSFVFGRNEPGLIHFHEWIDHTLTTP</sequence>
<evidence type="ECO:0000256" key="6">
    <source>
        <dbReference type="ARBA" id="ARBA00023014"/>
    </source>
</evidence>
<dbReference type="Pfam" id="PF00848">
    <property type="entry name" value="Ring_hydroxyl_A"/>
    <property type="match status" value="1"/>
</dbReference>
<keyword evidence="3" id="KW-0479">Metal-binding</keyword>
<keyword evidence="5" id="KW-0408">Iron</keyword>
<keyword evidence="9" id="KW-0223">Dioxygenase</keyword>
<evidence type="ECO:0000256" key="3">
    <source>
        <dbReference type="ARBA" id="ARBA00022723"/>
    </source>
</evidence>
<dbReference type="InterPro" id="IPR017941">
    <property type="entry name" value="Rieske_2Fe-2S"/>
</dbReference>
<evidence type="ECO:0000259" key="7">
    <source>
        <dbReference type="PROSITE" id="PS51296"/>
    </source>
</evidence>
<evidence type="ECO:0000256" key="1">
    <source>
        <dbReference type="ARBA" id="ARBA00001962"/>
    </source>
</evidence>
<evidence type="ECO:0000256" key="2">
    <source>
        <dbReference type="ARBA" id="ARBA00022714"/>
    </source>
</evidence>
<dbReference type="Pfam" id="PF00355">
    <property type="entry name" value="Rieske"/>
    <property type="match status" value="1"/>
</dbReference>
<dbReference type="InterPro" id="IPR036922">
    <property type="entry name" value="Rieske_2Fe-2S_sf"/>
</dbReference>
<accession>A0ABU7JSN0</accession>
<evidence type="ECO:0000313" key="9">
    <source>
        <dbReference type="EMBL" id="MEE2033028.1"/>
    </source>
</evidence>
<keyword evidence="4" id="KW-0560">Oxidoreductase</keyword>
<dbReference type="CDD" id="cd03469">
    <property type="entry name" value="Rieske_RO_Alpha_N"/>
    <property type="match status" value="1"/>
</dbReference>
<evidence type="ECO:0000256" key="4">
    <source>
        <dbReference type="ARBA" id="ARBA00023002"/>
    </source>
</evidence>
<dbReference type="SUPFAM" id="SSF55961">
    <property type="entry name" value="Bet v1-like"/>
    <property type="match status" value="1"/>
</dbReference>
<protein>
    <submittedName>
        <fullName evidence="9">Aromatic ring-hydroxylating dioxygenase subunit alpha</fullName>
    </submittedName>
</protein>
<dbReference type="SUPFAM" id="SSF50022">
    <property type="entry name" value="ISP domain"/>
    <property type="match status" value="1"/>
</dbReference>
<dbReference type="PANTHER" id="PTHR43756:SF5">
    <property type="entry name" value="CHOLINE MONOOXYGENASE, CHLOROPLASTIC"/>
    <property type="match status" value="1"/>
</dbReference>
<dbReference type="PANTHER" id="PTHR43756">
    <property type="entry name" value="CHOLINE MONOOXYGENASE, CHLOROPLASTIC"/>
    <property type="match status" value="1"/>
</dbReference>
<dbReference type="EMBL" id="JAUZMZ010000065">
    <property type="protein sequence ID" value="MEE2033028.1"/>
    <property type="molecule type" value="Genomic_DNA"/>
</dbReference>
<comment type="cofactor">
    <cofactor evidence="1">
        <name>Fe cation</name>
        <dbReference type="ChEBI" id="CHEBI:24875"/>
    </cofactor>
</comment>
<dbReference type="Gene3D" id="3.90.380.10">
    <property type="entry name" value="Naphthalene 1,2-dioxygenase Alpha Subunit, Chain A, domain 1"/>
    <property type="match status" value="2"/>
</dbReference>
<dbReference type="PRINTS" id="PR00090">
    <property type="entry name" value="RNGDIOXGNASE"/>
</dbReference>
<evidence type="ECO:0000313" key="8">
    <source>
        <dbReference type="EMBL" id="MEE2033023.1"/>
    </source>
</evidence>
<gene>
    <name evidence="8" type="ORF">Q8814_13025</name>
    <name evidence="9" type="ORF">Q8814_13050</name>
</gene>
<feature type="domain" description="Rieske" evidence="7">
    <location>
        <begin position="56"/>
        <end position="165"/>
    </location>
</feature>
<dbReference type="PROSITE" id="PS51296">
    <property type="entry name" value="RIESKE"/>
    <property type="match status" value="1"/>
</dbReference>
<evidence type="ECO:0000313" key="10">
    <source>
        <dbReference type="Proteomes" id="UP001331936"/>
    </source>
</evidence>
<dbReference type="GO" id="GO:0051213">
    <property type="term" value="F:dioxygenase activity"/>
    <property type="evidence" value="ECO:0007669"/>
    <property type="project" value="UniProtKB-KW"/>
</dbReference>
<proteinExistence type="predicted"/>
<keyword evidence="10" id="KW-1185">Reference proteome</keyword>
<dbReference type="EMBL" id="JAUZMZ010000065">
    <property type="protein sequence ID" value="MEE2033023.1"/>
    <property type="molecule type" value="Genomic_DNA"/>
</dbReference>
<organism evidence="9 10">
    <name type="scientific">Rhodococcus chondri</name>
    <dbReference type="NCBI Taxonomy" id="3065941"/>
    <lineage>
        <taxon>Bacteria</taxon>
        <taxon>Bacillati</taxon>
        <taxon>Actinomycetota</taxon>
        <taxon>Actinomycetes</taxon>
        <taxon>Mycobacteriales</taxon>
        <taxon>Nocardiaceae</taxon>
        <taxon>Rhodococcus</taxon>
    </lineage>
</organism>